<feature type="domain" description="Lcl C-terminal" evidence="2">
    <location>
        <begin position="226"/>
        <end position="340"/>
    </location>
</feature>
<dbReference type="Pfam" id="PF07603">
    <property type="entry name" value="Lcl_C"/>
    <property type="match status" value="2"/>
</dbReference>
<sequence length="485" mass="54028">MNFKFLVTLGCIIITSSTISYSQNYPIVDTDVSDFYDNNSIITTPTIGQSFYGQDAHYNGNQPSYTNNGDGTITDNVTGLMWEQDMGVKITYDAAFIKAANSTLGGYTDWRVPTIKELYSLANFTGRCFGSNAVIKFIDTNYFNQPIGDVSIGEREIDAQTWSSTQYTSLIMAGNEAVFGYNFVDGRLKGYPKYKPATGDANTMYFRLVRGNTSYGINNFVDNEDGTITDNATGLMWQQTDDGNTRDWENSLSYCENLTLAGHNDWRLPNAKELHSILDYTRCPDITNSPAINPLFSCTSFNNPDGNPNYGYYWTSSPLMDGPTPYTDAVYLCFGEAQGQMSLPPTNIQTIYDTHGAGAQRNDPKEIGTGTYPTYFGPQGDILYVNNFVRAVRNVDSSLSTQEESEQLKLKVHPNPTEGLLTLQTEKMYDQLEVKIMNVLGVVVAKYSFENKNQLNIEHKGTSGIYFIHVQSASGESTTFKIIKK</sequence>
<keyword evidence="1" id="KW-0732">Signal</keyword>
<feature type="domain" description="Secretion system C-terminal sorting" evidence="3">
    <location>
        <begin position="412"/>
        <end position="482"/>
    </location>
</feature>
<evidence type="ECO:0000259" key="3">
    <source>
        <dbReference type="Pfam" id="PF18962"/>
    </source>
</evidence>
<organism evidence="4 5">
    <name type="scientific">Winogradskyella litoriviva</name>
    <dbReference type="NCBI Taxonomy" id="1220182"/>
    <lineage>
        <taxon>Bacteria</taxon>
        <taxon>Pseudomonadati</taxon>
        <taxon>Bacteroidota</taxon>
        <taxon>Flavobacteriia</taxon>
        <taxon>Flavobacteriales</taxon>
        <taxon>Flavobacteriaceae</taxon>
        <taxon>Winogradskyella</taxon>
    </lineage>
</organism>
<dbReference type="PANTHER" id="PTHR35812:SF1">
    <property type="entry name" value="LIPOPROTEIN"/>
    <property type="match status" value="1"/>
</dbReference>
<reference evidence="4 5" key="1">
    <citation type="journal article" date="2015" name="Int. J. Syst. Evol. Microbiol.">
        <title>Winogradskyella litoriviva sp. nov., isolated from coastal seawater.</title>
        <authorList>
            <person name="Nedashkovskaya O.I."/>
            <person name="Kukhlevskiy A.D."/>
            <person name="Zhukova N.V."/>
            <person name="Kim S.J."/>
            <person name="Rhee S.K."/>
            <person name="Mikhailov V.V."/>
        </authorList>
    </citation>
    <scope>NUCLEOTIDE SEQUENCE [LARGE SCALE GENOMIC DNA]</scope>
    <source>
        <strain evidence="4 5">KMM6491</strain>
    </source>
</reference>
<evidence type="ECO:0000259" key="2">
    <source>
        <dbReference type="Pfam" id="PF07603"/>
    </source>
</evidence>
<dbReference type="NCBIfam" id="TIGR04183">
    <property type="entry name" value="Por_Secre_tail"/>
    <property type="match status" value="1"/>
</dbReference>
<protein>
    <submittedName>
        <fullName evidence="4">DUF1566 domain-containing protein</fullName>
    </submittedName>
</protein>
<accession>A0ABX2E1R2</accession>
<evidence type="ECO:0000313" key="5">
    <source>
        <dbReference type="Proteomes" id="UP000805085"/>
    </source>
</evidence>
<dbReference type="Pfam" id="PF18962">
    <property type="entry name" value="Por_Secre_tail"/>
    <property type="match status" value="1"/>
</dbReference>
<name>A0ABX2E1R2_9FLAO</name>
<dbReference type="InterPro" id="IPR011460">
    <property type="entry name" value="Lcl_C"/>
</dbReference>
<dbReference type="EMBL" id="JABRWQ010000001">
    <property type="protein sequence ID" value="NRD22362.1"/>
    <property type="molecule type" value="Genomic_DNA"/>
</dbReference>
<gene>
    <name evidence="4" type="ORF">HNV10_03860</name>
</gene>
<proteinExistence type="predicted"/>
<comment type="caution">
    <text evidence="4">The sequence shown here is derived from an EMBL/GenBank/DDBJ whole genome shotgun (WGS) entry which is preliminary data.</text>
</comment>
<dbReference type="RefSeq" id="WP_173300002.1">
    <property type="nucleotide sequence ID" value="NZ_JABRWQ010000001.1"/>
</dbReference>
<evidence type="ECO:0000256" key="1">
    <source>
        <dbReference type="ARBA" id="ARBA00022729"/>
    </source>
</evidence>
<dbReference type="Proteomes" id="UP000805085">
    <property type="component" value="Unassembled WGS sequence"/>
</dbReference>
<dbReference type="InterPro" id="IPR026444">
    <property type="entry name" value="Secre_tail"/>
</dbReference>
<dbReference type="PANTHER" id="PTHR35812">
    <property type="entry name" value="LIPOPROTEIN"/>
    <property type="match status" value="1"/>
</dbReference>
<feature type="domain" description="Lcl C-terminal" evidence="2">
    <location>
        <begin position="71"/>
        <end position="210"/>
    </location>
</feature>
<evidence type="ECO:0000313" key="4">
    <source>
        <dbReference type="EMBL" id="NRD22362.1"/>
    </source>
</evidence>
<keyword evidence="5" id="KW-1185">Reference proteome</keyword>